<dbReference type="GO" id="GO:0030490">
    <property type="term" value="P:maturation of SSU-rRNA"/>
    <property type="evidence" value="ECO:0007669"/>
    <property type="project" value="InterPro"/>
</dbReference>
<reference evidence="1" key="1">
    <citation type="submission" date="2021-06" db="EMBL/GenBank/DDBJ databases">
        <authorList>
            <person name="Kallberg Y."/>
            <person name="Tangrot J."/>
            <person name="Rosling A."/>
        </authorList>
    </citation>
    <scope>NUCLEOTIDE SEQUENCE</scope>
    <source>
        <strain evidence="1">FL130A</strain>
    </source>
</reference>
<accession>A0A9N9B421</accession>
<dbReference type="PANTHER" id="PTHR15633">
    <property type="entry name" value="NUCLEOLAR PROTEIN 11"/>
    <property type="match status" value="1"/>
</dbReference>
<dbReference type="AlphaFoldDB" id="A0A9N9B421"/>
<dbReference type="GO" id="GO:0003723">
    <property type="term" value="F:RNA binding"/>
    <property type="evidence" value="ECO:0007669"/>
    <property type="project" value="TreeGrafter"/>
</dbReference>
<dbReference type="GO" id="GO:0005730">
    <property type="term" value="C:nucleolus"/>
    <property type="evidence" value="ECO:0007669"/>
    <property type="project" value="TreeGrafter"/>
</dbReference>
<dbReference type="InterPro" id="IPR042859">
    <property type="entry name" value="NOL11"/>
</dbReference>
<name>A0A9N9B421_9GLOM</name>
<dbReference type="OrthoDB" id="4349954at2759"/>
<dbReference type="Proteomes" id="UP000789508">
    <property type="component" value="Unassembled WGS sequence"/>
</dbReference>
<protein>
    <submittedName>
        <fullName evidence="1">12307_t:CDS:1</fullName>
    </submittedName>
</protein>
<keyword evidence="2" id="KW-1185">Reference proteome</keyword>
<comment type="caution">
    <text evidence="1">The sequence shown here is derived from an EMBL/GenBank/DDBJ whole genome shotgun (WGS) entry which is preliminary data.</text>
</comment>
<dbReference type="EMBL" id="CAJVPS010001856">
    <property type="protein sequence ID" value="CAG8552427.1"/>
    <property type="molecule type" value="Genomic_DNA"/>
</dbReference>
<organism evidence="1 2">
    <name type="scientific">Ambispora leptoticha</name>
    <dbReference type="NCBI Taxonomy" id="144679"/>
    <lineage>
        <taxon>Eukaryota</taxon>
        <taxon>Fungi</taxon>
        <taxon>Fungi incertae sedis</taxon>
        <taxon>Mucoromycota</taxon>
        <taxon>Glomeromycotina</taxon>
        <taxon>Glomeromycetes</taxon>
        <taxon>Archaeosporales</taxon>
        <taxon>Ambisporaceae</taxon>
        <taxon>Ambispora</taxon>
    </lineage>
</organism>
<evidence type="ECO:0000313" key="1">
    <source>
        <dbReference type="EMBL" id="CAG8552427.1"/>
    </source>
</evidence>
<proteinExistence type="predicted"/>
<sequence length="533" mass="61428">MSLLEQLNSRKMKVNQVSVDQADKNEAAKNVGKSLSDKEEEVAIAFPTVKKDKILEKTASEEIYYNIVACIRTGTMREKEILNKLIDPNITSTVDNFSRVFMAYVNEKEQEACRTWMEMSGIDECNLIMKSKRFYGEIDQDEKEAIENDKHIKESFHVNASLKKVNGLNGINCTKKSAQDFMDIELRSNTQISNSYPEDNGMSDITQEHNTNLLNNTKNQKIKYTELIKTFGENGPKIEISLYFIEKILNRCFGRLSKGEPNLQFYPIKVVQYLIKNNFLPNSIIKGGLMKALIERGDWESVSLLLQFSRDIPEKDQVFLLQHLIMLLKTSKVDEGFKKFIEINGDASSLSSSSSLLQYFLPKLMLVKRQKNLMQLHLKQLKVDELLVLFEISCTWLDGYINGSNLNNDLSDSGMFDENRTIKDSSDRSKIMQLQISAPRFSTIIEFLTLLIDAHFLTLILTNDFHSSLQRLLSCTNTLMQSKKQRLNKNETNAVTILEDQHVPKYSIEMLRVFDDAWLMEDSDDENWNVNYR</sequence>
<evidence type="ECO:0000313" key="2">
    <source>
        <dbReference type="Proteomes" id="UP000789508"/>
    </source>
</evidence>
<gene>
    <name evidence="1" type="ORF">ALEPTO_LOCUS5941</name>
</gene>
<dbReference type="PANTHER" id="PTHR15633:SF2">
    <property type="entry name" value="NUCLEOLAR PROTEIN 11"/>
    <property type="match status" value="1"/>
</dbReference>